<dbReference type="Proteomes" id="UP001163046">
    <property type="component" value="Unassembled WGS sequence"/>
</dbReference>
<organism evidence="9 10">
    <name type="scientific">Desmophyllum pertusum</name>
    <dbReference type="NCBI Taxonomy" id="174260"/>
    <lineage>
        <taxon>Eukaryota</taxon>
        <taxon>Metazoa</taxon>
        <taxon>Cnidaria</taxon>
        <taxon>Anthozoa</taxon>
        <taxon>Hexacorallia</taxon>
        <taxon>Scleractinia</taxon>
        <taxon>Caryophylliina</taxon>
        <taxon>Caryophylliidae</taxon>
        <taxon>Desmophyllum</taxon>
    </lineage>
</organism>
<evidence type="ECO:0000256" key="5">
    <source>
        <dbReference type="ARBA" id="ARBA00023004"/>
    </source>
</evidence>
<evidence type="ECO:0000256" key="6">
    <source>
        <dbReference type="RuleBase" id="RU000356"/>
    </source>
</evidence>
<evidence type="ECO:0000256" key="2">
    <source>
        <dbReference type="ARBA" id="ARBA00022617"/>
    </source>
</evidence>
<dbReference type="SUPFAM" id="SSF46458">
    <property type="entry name" value="Globin-like"/>
    <property type="match status" value="1"/>
</dbReference>
<proteinExistence type="inferred from homology"/>
<dbReference type="InterPro" id="IPR012292">
    <property type="entry name" value="Globin/Proto"/>
</dbReference>
<dbReference type="PRINTS" id="PR00188">
    <property type="entry name" value="PLANTGLOBIN"/>
</dbReference>
<dbReference type="InterPro" id="IPR050532">
    <property type="entry name" value="Globin-like_OT"/>
</dbReference>
<evidence type="ECO:0000313" key="10">
    <source>
        <dbReference type="Proteomes" id="UP001163046"/>
    </source>
</evidence>
<dbReference type="AlphaFoldDB" id="A0A9W9ZE14"/>
<evidence type="ECO:0000256" key="1">
    <source>
        <dbReference type="ARBA" id="ARBA00022448"/>
    </source>
</evidence>
<gene>
    <name evidence="9" type="ORF">OS493_012745</name>
</gene>
<reference evidence="9" key="1">
    <citation type="submission" date="2023-01" db="EMBL/GenBank/DDBJ databases">
        <title>Genome assembly of the deep-sea coral Lophelia pertusa.</title>
        <authorList>
            <person name="Herrera S."/>
            <person name="Cordes E."/>
        </authorList>
    </citation>
    <scope>NUCLEOTIDE SEQUENCE</scope>
    <source>
        <strain evidence="9">USNM1676648</strain>
        <tissue evidence="9">Polyp</tissue>
    </source>
</reference>
<dbReference type="PROSITE" id="PS01033">
    <property type="entry name" value="GLOBIN"/>
    <property type="match status" value="1"/>
</dbReference>
<dbReference type="InterPro" id="IPR000971">
    <property type="entry name" value="Globin"/>
</dbReference>
<dbReference type="GO" id="GO:0046872">
    <property type="term" value="F:metal ion binding"/>
    <property type="evidence" value="ECO:0007669"/>
    <property type="project" value="UniProtKB-KW"/>
</dbReference>
<keyword evidence="1 6" id="KW-0813">Transport</keyword>
<feature type="region of interest" description="Disordered" evidence="7">
    <location>
        <begin position="1"/>
        <end position="71"/>
    </location>
</feature>
<dbReference type="PANTHER" id="PTHR46458:SF1">
    <property type="entry name" value="GEO09476P1"/>
    <property type="match status" value="1"/>
</dbReference>
<comment type="caution">
    <text evidence="9">The sequence shown here is derived from an EMBL/GenBank/DDBJ whole genome shotgun (WGS) entry which is preliminary data.</text>
</comment>
<sequence>MGCGGSKAVRTKTAPAPVPVQPQTAAQPETNASQQRQQPEGKLTEETTATEGQQETQEKPETVEEDIEGPVTKEQISLVQETWGLVKSDLEQVGVEFYIRLFKENPDLLQLFSFKDIDNSTEDVMRTDDRLKRQGLVTMQHVDLAVASLNDLGSIVPALKDLGARHTMYKVEEHHFALVGGALLDTLDKGLGEKFTAEVKVAWTVVYGIVADTMKAGMKEALEA</sequence>
<feature type="compositionally biased region" description="Polar residues" evidence="7">
    <location>
        <begin position="29"/>
        <end position="38"/>
    </location>
</feature>
<keyword evidence="3 6" id="KW-0561">Oxygen transport</keyword>
<comment type="similarity">
    <text evidence="6">Belongs to the globin family.</text>
</comment>
<dbReference type="Gene3D" id="1.10.490.10">
    <property type="entry name" value="Globins"/>
    <property type="match status" value="1"/>
</dbReference>
<evidence type="ECO:0000256" key="7">
    <source>
        <dbReference type="SAM" id="MobiDB-lite"/>
    </source>
</evidence>
<keyword evidence="5" id="KW-0408">Iron</keyword>
<dbReference type="GO" id="GO:0005344">
    <property type="term" value="F:oxygen carrier activity"/>
    <property type="evidence" value="ECO:0007669"/>
    <property type="project" value="UniProtKB-KW"/>
</dbReference>
<accession>A0A9W9ZE14</accession>
<dbReference type="OrthoDB" id="5976642at2759"/>
<evidence type="ECO:0000256" key="3">
    <source>
        <dbReference type="ARBA" id="ARBA00022621"/>
    </source>
</evidence>
<dbReference type="Pfam" id="PF00042">
    <property type="entry name" value="Globin"/>
    <property type="match status" value="1"/>
</dbReference>
<evidence type="ECO:0000313" key="9">
    <source>
        <dbReference type="EMBL" id="KAJ7379983.1"/>
    </source>
</evidence>
<name>A0A9W9ZE14_9CNID</name>
<dbReference type="PANTHER" id="PTHR46458">
    <property type="entry name" value="BLR2807 PROTEIN"/>
    <property type="match status" value="1"/>
</dbReference>
<keyword evidence="4" id="KW-0479">Metal-binding</keyword>
<dbReference type="GO" id="GO:0019825">
    <property type="term" value="F:oxygen binding"/>
    <property type="evidence" value="ECO:0007669"/>
    <property type="project" value="InterPro"/>
</dbReference>
<protein>
    <recommendedName>
        <fullName evidence="8">Globin domain-containing protein</fullName>
    </recommendedName>
</protein>
<keyword evidence="2 6" id="KW-0349">Heme</keyword>
<feature type="domain" description="Globin" evidence="8">
    <location>
        <begin position="70"/>
        <end position="219"/>
    </location>
</feature>
<keyword evidence="10" id="KW-1185">Reference proteome</keyword>
<evidence type="ECO:0000259" key="8">
    <source>
        <dbReference type="PROSITE" id="PS01033"/>
    </source>
</evidence>
<dbReference type="GO" id="GO:0020037">
    <property type="term" value="F:heme binding"/>
    <property type="evidence" value="ECO:0007669"/>
    <property type="project" value="InterPro"/>
</dbReference>
<feature type="compositionally biased region" description="Low complexity" evidence="7">
    <location>
        <begin position="46"/>
        <end position="55"/>
    </location>
</feature>
<dbReference type="InterPro" id="IPR009050">
    <property type="entry name" value="Globin-like_sf"/>
</dbReference>
<dbReference type="EMBL" id="MU826355">
    <property type="protein sequence ID" value="KAJ7379983.1"/>
    <property type="molecule type" value="Genomic_DNA"/>
</dbReference>
<evidence type="ECO:0000256" key="4">
    <source>
        <dbReference type="ARBA" id="ARBA00022723"/>
    </source>
</evidence>